<comment type="caution">
    <text evidence="4">The sequence shown here is derived from an EMBL/GenBank/DDBJ whole genome shotgun (WGS) entry which is preliminary data.</text>
</comment>
<dbReference type="AlphaFoldDB" id="A0A6N3T5I3"/>
<dbReference type="RefSeq" id="WP_084593645.1">
    <property type="nucleotide sequence ID" value="NZ_BAMW01000057.1"/>
</dbReference>
<dbReference type="EMBL" id="BJXQ01000005">
    <property type="protein sequence ID" value="GEN03168.1"/>
    <property type="molecule type" value="Genomic_DNA"/>
</dbReference>
<reference evidence="4 6" key="2">
    <citation type="submission" date="2019-07" db="EMBL/GenBank/DDBJ databases">
        <title>Whole genome shotgun sequence of Acetobacter indonesiensis NBRC 16471.</title>
        <authorList>
            <person name="Hosoyama A."/>
            <person name="Uohara A."/>
            <person name="Ohji S."/>
            <person name="Ichikawa N."/>
        </authorList>
    </citation>
    <scope>NUCLEOTIDE SEQUENCE [LARGE SCALE GENOMIC DNA]</scope>
    <source>
        <strain evidence="4 6">NBRC 16471</strain>
    </source>
</reference>
<keyword evidence="5" id="KW-1185">Reference proteome</keyword>
<dbReference type="InterPro" id="IPR025388">
    <property type="entry name" value="Alginate_export_dom"/>
</dbReference>
<evidence type="ECO:0000313" key="3">
    <source>
        <dbReference type="EMBL" id="GAN64292.1"/>
    </source>
</evidence>
<evidence type="ECO:0000313" key="5">
    <source>
        <dbReference type="Proteomes" id="UP000032673"/>
    </source>
</evidence>
<protein>
    <recommendedName>
        <fullName evidence="2">Alginate export domain-containing protein</fullName>
    </recommendedName>
</protein>
<evidence type="ECO:0000313" key="6">
    <source>
        <dbReference type="Proteomes" id="UP000321104"/>
    </source>
</evidence>
<evidence type="ECO:0000313" key="4">
    <source>
        <dbReference type="EMBL" id="GEN03168.1"/>
    </source>
</evidence>
<name>A0A6N3T5I3_9PROT</name>
<dbReference type="Proteomes" id="UP000321104">
    <property type="component" value="Unassembled WGS sequence"/>
</dbReference>
<feature type="chain" id="PRO_5026825228" description="Alginate export domain-containing protein" evidence="1">
    <location>
        <begin position="42"/>
        <end position="566"/>
    </location>
</feature>
<dbReference type="Pfam" id="PF13372">
    <property type="entry name" value="Alginate_exp"/>
    <property type="match status" value="1"/>
</dbReference>
<evidence type="ECO:0000259" key="2">
    <source>
        <dbReference type="Pfam" id="PF13372"/>
    </source>
</evidence>
<sequence length="566" mass="61809">MIVAYHSFRQRLITFCASKSLLPPLGSALCLLPSLALPAFADTATEEDRKLAKKAASVQPVLPTSVVAPLTSQPTPPAASNLHLDWGMFNAAGGSAAGFGAIGKTGQVRWSEDWSALRTMSVAEKKKDWFNRLKYIPLTDKGDIWLTLSGEERLRYIFENQPVMGTAGVTNASRVLLRNQYGADLHLGEHVRAYAEFLYAVAGGSNTYGYQTGVQRERLDLQQGILEVKGHALGAQMGVIGGRQLFLDAPIQMQSARDLTNVQLSWDGARGYAIWKHFRMDGFYFMQTNKQPIDVFADGTNYSARLYGLYTSTALPSFSFMKKNSQLFADVYFLGYLYNGAGAAIPTAAVGKTQAGSSRRDNIGMRVWGNVGPFSVSLNGVFQGGQFRQAKSDNTRPVRAFAVNGTIMYSMPNLPAKPSVGLQADVFSGGNYNKTSGAIGTFSTPYVPLPYYNDVSLTLTSENLVGVGPVANFMILKNLGIKAHIPVFWRESTDDAVYNPNNKIFAARGGLHGGFIGTIPQTQLTWNFAPHWTWTHDIAGIVLSNGMRQNGAKNGAFYMQSLEFKF</sequence>
<proteinExistence type="predicted"/>
<gene>
    <name evidence="3" type="ORF">Abin_060_129</name>
    <name evidence="4" type="ORF">AIN02nite_11930</name>
</gene>
<evidence type="ECO:0000256" key="1">
    <source>
        <dbReference type="SAM" id="SignalP"/>
    </source>
</evidence>
<feature type="signal peptide" evidence="1">
    <location>
        <begin position="1"/>
        <end position="41"/>
    </location>
</feature>
<feature type="domain" description="Alginate export" evidence="2">
    <location>
        <begin position="145"/>
        <end position="534"/>
    </location>
</feature>
<reference evidence="3 5" key="1">
    <citation type="submission" date="2012-11" db="EMBL/GenBank/DDBJ databases">
        <title>Whole genome sequence of Acetobacter indonesiensis 5H-1.</title>
        <authorList>
            <person name="Azuma Y."/>
            <person name="Higashiura N."/>
            <person name="Hirakawa H."/>
            <person name="Matsushita K."/>
        </authorList>
    </citation>
    <scope>NUCLEOTIDE SEQUENCE [LARGE SCALE GENOMIC DNA]</scope>
    <source>
        <strain evidence="3 5">5H-1</strain>
    </source>
</reference>
<keyword evidence="1" id="KW-0732">Signal</keyword>
<dbReference type="Proteomes" id="UP000032673">
    <property type="component" value="Unassembled WGS sequence"/>
</dbReference>
<organism evidence="4 6">
    <name type="scientific">Acetobacter indonesiensis</name>
    <dbReference type="NCBI Taxonomy" id="104101"/>
    <lineage>
        <taxon>Bacteria</taxon>
        <taxon>Pseudomonadati</taxon>
        <taxon>Pseudomonadota</taxon>
        <taxon>Alphaproteobacteria</taxon>
        <taxon>Acetobacterales</taxon>
        <taxon>Acetobacteraceae</taxon>
        <taxon>Acetobacter</taxon>
    </lineage>
</organism>
<dbReference type="EMBL" id="BAMW01000057">
    <property type="protein sequence ID" value="GAN64292.1"/>
    <property type="molecule type" value="Genomic_DNA"/>
</dbReference>
<accession>A0A6N3T5I3</accession>